<evidence type="ECO:0000313" key="2">
    <source>
        <dbReference type="Proteomes" id="UP000305675"/>
    </source>
</evidence>
<dbReference type="Proteomes" id="UP000305675">
    <property type="component" value="Unassembled WGS sequence"/>
</dbReference>
<dbReference type="OrthoDB" id="6399765at2"/>
<dbReference type="RefSeq" id="WP_136865130.1">
    <property type="nucleotide sequence ID" value="NZ_SWCJ01000023.1"/>
</dbReference>
<name>A0A4U1BG34_9GAMM</name>
<gene>
    <name evidence="1" type="ORF">FCL42_19625</name>
</gene>
<sequence length="123" mass="13525">MNTELARFGLFSGQLLTQALAVLSTLSKPSVVAQSSLKKNIQLSQIKAESLVLQKDAQTLEGLQQAIETSLLSLDDLDRYSGLSDADHHGIEMALSNMVLVNNRARALQQRMNNVVPFPKRYA</sequence>
<organism evidence="1 2">
    <name type="scientific">Ferrimonas aestuarii</name>
    <dbReference type="NCBI Taxonomy" id="2569539"/>
    <lineage>
        <taxon>Bacteria</taxon>
        <taxon>Pseudomonadati</taxon>
        <taxon>Pseudomonadota</taxon>
        <taxon>Gammaproteobacteria</taxon>
        <taxon>Alteromonadales</taxon>
        <taxon>Ferrimonadaceae</taxon>
        <taxon>Ferrimonas</taxon>
    </lineage>
</organism>
<dbReference type="AlphaFoldDB" id="A0A4U1BG34"/>
<reference evidence="1 2" key="1">
    <citation type="submission" date="2019-04" db="EMBL/GenBank/DDBJ databases">
        <authorList>
            <person name="Hwang J.C."/>
        </authorList>
    </citation>
    <scope>NUCLEOTIDE SEQUENCE [LARGE SCALE GENOMIC DNA]</scope>
    <source>
        <strain evidence="1 2">IMCC35002</strain>
    </source>
</reference>
<proteinExistence type="predicted"/>
<comment type="caution">
    <text evidence="1">The sequence shown here is derived from an EMBL/GenBank/DDBJ whole genome shotgun (WGS) entry which is preliminary data.</text>
</comment>
<protein>
    <submittedName>
        <fullName evidence="1">Uncharacterized protein</fullName>
    </submittedName>
</protein>
<accession>A0A4U1BG34</accession>
<evidence type="ECO:0000313" key="1">
    <source>
        <dbReference type="EMBL" id="TKB50106.1"/>
    </source>
</evidence>
<keyword evidence="2" id="KW-1185">Reference proteome</keyword>
<dbReference type="EMBL" id="SWCJ01000023">
    <property type="protein sequence ID" value="TKB50106.1"/>
    <property type="molecule type" value="Genomic_DNA"/>
</dbReference>